<protein>
    <recommendedName>
        <fullName evidence="3">tRNA dimethylallyltransferase</fullName>
    </recommendedName>
</protein>
<dbReference type="Pfam" id="PF01715">
    <property type="entry name" value="IPPT"/>
    <property type="match status" value="2"/>
</dbReference>
<evidence type="ECO:0000313" key="2">
    <source>
        <dbReference type="EMBL" id="CAD1581182.1"/>
    </source>
</evidence>
<accession>A0A6V7LYA1</accession>
<reference evidence="2" key="1">
    <citation type="submission" date="2020-07" db="EMBL/GenBank/DDBJ databases">
        <authorList>
            <person name="Ferguson B K."/>
        </authorList>
    </citation>
    <scope>NUCLEOTIDE SEQUENCE</scope>
    <source>
        <strain evidence="2">L06</strain>
    </source>
</reference>
<name>A0A6V7LYA1_9HYME</name>
<dbReference type="InterPro" id="IPR027417">
    <property type="entry name" value="P-loop_NTPase"/>
</dbReference>
<gene>
    <name evidence="2" type="ORF">BBRV_LOCUS118819</name>
</gene>
<feature type="region of interest" description="Disordered" evidence="1">
    <location>
        <begin position="35"/>
        <end position="65"/>
    </location>
</feature>
<feature type="compositionally biased region" description="Low complexity" evidence="1">
    <location>
        <begin position="35"/>
        <end position="49"/>
    </location>
</feature>
<feature type="compositionally biased region" description="Acidic residues" evidence="1">
    <location>
        <begin position="53"/>
        <end position="63"/>
    </location>
</feature>
<sequence length="132" mass="14985">MNDLVSRRKMPIIVGGTNYYIESLLWQILVEDPKASGNTTPASNSTAATEKGEECENVTDDNNDDKIATQSSENTLEEIHDEENSTVSFTTSKKMKYDDSIETNESLHKRLAEIDPEMARRLHPNNRRKVIR</sequence>
<dbReference type="Gene3D" id="3.40.50.300">
    <property type="entry name" value="P-loop containing nucleotide triphosphate hydrolases"/>
    <property type="match status" value="1"/>
</dbReference>
<dbReference type="AlphaFoldDB" id="A0A6V7LYA1"/>
<evidence type="ECO:0000256" key="1">
    <source>
        <dbReference type="SAM" id="MobiDB-lite"/>
    </source>
</evidence>
<proteinExistence type="predicted"/>
<evidence type="ECO:0008006" key="3">
    <source>
        <dbReference type="Google" id="ProtNLM"/>
    </source>
</evidence>
<organism evidence="2">
    <name type="scientific">Bracon brevicornis</name>
    <dbReference type="NCBI Taxonomy" id="1563983"/>
    <lineage>
        <taxon>Eukaryota</taxon>
        <taxon>Metazoa</taxon>
        <taxon>Ecdysozoa</taxon>
        <taxon>Arthropoda</taxon>
        <taxon>Hexapoda</taxon>
        <taxon>Insecta</taxon>
        <taxon>Pterygota</taxon>
        <taxon>Neoptera</taxon>
        <taxon>Endopterygota</taxon>
        <taxon>Hymenoptera</taxon>
        <taxon>Apocrita</taxon>
        <taxon>Ichneumonoidea</taxon>
        <taxon>Braconidae</taxon>
        <taxon>Braconinae</taxon>
        <taxon>Bracon</taxon>
    </lineage>
</organism>
<dbReference type="EMBL" id="CADCXW020000346">
    <property type="protein sequence ID" value="CAD1581182.1"/>
    <property type="molecule type" value="Genomic_DNA"/>
</dbReference>
<dbReference type="Gene3D" id="1.10.20.140">
    <property type="match status" value="2"/>
</dbReference>